<gene>
    <name evidence="7" type="ORF">SAMN02745887_00442</name>
</gene>
<evidence type="ECO:0000256" key="3">
    <source>
        <dbReference type="ARBA" id="ARBA00023125"/>
    </source>
</evidence>
<dbReference type="InterPro" id="IPR036388">
    <property type="entry name" value="WH-like_DNA-bd_sf"/>
</dbReference>
<evidence type="ECO:0000256" key="4">
    <source>
        <dbReference type="ARBA" id="ARBA00023159"/>
    </source>
</evidence>
<evidence type="ECO:0000256" key="1">
    <source>
        <dbReference type="ARBA" id="ARBA00009437"/>
    </source>
</evidence>
<protein>
    <submittedName>
        <fullName evidence="7">LysR family transcriptional regulator, transcriptional activator of nhaA</fullName>
    </submittedName>
</protein>
<dbReference type="EMBL" id="FPKR01000002">
    <property type="protein sequence ID" value="SFZ71728.1"/>
    <property type="molecule type" value="Genomic_DNA"/>
</dbReference>
<dbReference type="InterPro" id="IPR036390">
    <property type="entry name" value="WH_DNA-bd_sf"/>
</dbReference>
<evidence type="ECO:0000256" key="5">
    <source>
        <dbReference type="ARBA" id="ARBA00023163"/>
    </source>
</evidence>
<dbReference type="PANTHER" id="PTHR30293">
    <property type="entry name" value="TRANSCRIPTIONAL REGULATORY PROTEIN NAC-RELATED"/>
    <property type="match status" value="1"/>
</dbReference>
<dbReference type="SUPFAM" id="SSF46785">
    <property type="entry name" value="Winged helix' DNA-binding domain"/>
    <property type="match status" value="1"/>
</dbReference>
<keyword evidence="2" id="KW-0805">Transcription regulation</keyword>
<feature type="domain" description="HTH lysR-type" evidence="6">
    <location>
        <begin position="6"/>
        <end position="63"/>
    </location>
</feature>
<dbReference type="RefSeq" id="WP_072426994.1">
    <property type="nucleotide sequence ID" value="NZ_FPKR01000002.1"/>
</dbReference>
<dbReference type="InterPro" id="IPR000847">
    <property type="entry name" value="LysR_HTH_N"/>
</dbReference>
<dbReference type="InterPro" id="IPR005119">
    <property type="entry name" value="LysR_subst-bd"/>
</dbReference>
<sequence length="298" mass="32823">MSKAELNYKHLHYFWTVAKEGGVARAAERLGLSPQTISGQLGKLEREMGRTLFQQVGRRLELTEAGREALRYADEIFLLGERLRDALNDPQLGQASRLTVGIADSVPKLVAYQLLAPLVGATPQLRLVCHEGDFDELVSALSRHKLDIVLSDRDLGQAQQRRLVARRLASCPIGIYAARSLLAQPGSARSRAELSQAPMLMPSKRSSMRARLDAWLDAEGLRPSIVGEFDDSALLTTFGGNGAGYFPAATVLTEMLSRQYDAELVTELSEVSEDYYAISLPARLPNRHVERLLQAALP</sequence>
<accession>A0A1K2H5Z9</accession>
<keyword evidence="4" id="KW-0010">Activator</keyword>
<evidence type="ECO:0000256" key="2">
    <source>
        <dbReference type="ARBA" id="ARBA00023015"/>
    </source>
</evidence>
<keyword evidence="3" id="KW-0238">DNA-binding</keyword>
<proteinExistence type="inferred from homology"/>
<organism evidence="7 8">
    <name type="scientific">Chitinimonas taiwanensis DSM 18899</name>
    <dbReference type="NCBI Taxonomy" id="1121279"/>
    <lineage>
        <taxon>Bacteria</taxon>
        <taxon>Pseudomonadati</taxon>
        <taxon>Pseudomonadota</taxon>
        <taxon>Betaproteobacteria</taxon>
        <taxon>Neisseriales</taxon>
        <taxon>Chitinibacteraceae</taxon>
        <taxon>Chitinimonas</taxon>
    </lineage>
</organism>
<dbReference type="Pfam" id="PF03466">
    <property type="entry name" value="LysR_substrate"/>
    <property type="match status" value="1"/>
</dbReference>
<dbReference type="GO" id="GO:2000142">
    <property type="term" value="P:regulation of DNA-templated transcription initiation"/>
    <property type="evidence" value="ECO:0007669"/>
    <property type="project" value="TreeGrafter"/>
</dbReference>
<dbReference type="PANTHER" id="PTHR30293:SF2">
    <property type="entry name" value="TRANSCRIPTIONAL ACTIVATOR PROTEIN NHAR"/>
    <property type="match status" value="1"/>
</dbReference>
<evidence type="ECO:0000313" key="8">
    <source>
        <dbReference type="Proteomes" id="UP000186513"/>
    </source>
</evidence>
<dbReference type="Gene3D" id="1.10.10.10">
    <property type="entry name" value="Winged helix-like DNA-binding domain superfamily/Winged helix DNA-binding domain"/>
    <property type="match status" value="1"/>
</dbReference>
<keyword evidence="8" id="KW-1185">Reference proteome</keyword>
<dbReference type="SUPFAM" id="SSF53850">
    <property type="entry name" value="Periplasmic binding protein-like II"/>
    <property type="match status" value="1"/>
</dbReference>
<dbReference type="GO" id="GO:0003700">
    <property type="term" value="F:DNA-binding transcription factor activity"/>
    <property type="evidence" value="ECO:0007669"/>
    <property type="project" value="InterPro"/>
</dbReference>
<keyword evidence="5" id="KW-0804">Transcription</keyword>
<comment type="similarity">
    <text evidence="1">Belongs to the LysR transcriptional regulatory family.</text>
</comment>
<dbReference type="Pfam" id="PF00126">
    <property type="entry name" value="HTH_1"/>
    <property type="match status" value="1"/>
</dbReference>
<dbReference type="GO" id="GO:0003677">
    <property type="term" value="F:DNA binding"/>
    <property type="evidence" value="ECO:0007669"/>
    <property type="project" value="UniProtKB-KW"/>
</dbReference>
<reference evidence="7 8" key="1">
    <citation type="submission" date="2016-11" db="EMBL/GenBank/DDBJ databases">
        <authorList>
            <person name="Jaros S."/>
            <person name="Januszkiewicz K."/>
            <person name="Wedrychowicz H."/>
        </authorList>
    </citation>
    <scope>NUCLEOTIDE SEQUENCE [LARGE SCALE GENOMIC DNA]</scope>
    <source>
        <strain evidence="7 8">DSM 18899</strain>
    </source>
</reference>
<name>A0A1K2H5Z9_9NEIS</name>
<dbReference type="PROSITE" id="PS50931">
    <property type="entry name" value="HTH_LYSR"/>
    <property type="match status" value="1"/>
</dbReference>
<dbReference type="Gene3D" id="3.40.190.290">
    <property type="match status" value="1"/>
</dbReference>
<dbReference type="Proteomes" id="UP000186513">
    <property type="component" value="Unassembled WGS sequence"/>
</dbReference>
<dbReference type="AlphaFoldDB" id="A0A1K2H5Z9"/>
<dbReference type="STRING" id="1121279.SAMN02745887_00442"/>
<evidence type="ECO:0000259" key="6">
    <source>
        <dbReference type="PROSITE" id="PS50931"/>
    </source>
</evidence>
<evidence type="ECO:0000313" key="7">
    <source>
        <dbReference type="EMBL" id="SFZ71728.1"/>
    </source>
</evidence>
<dbReference type="OrthoDB" id="464481at2"/>